<accession>A0ABM1YFZ0</accession>
<dbReference type="GeneID" id="115267411"/>
<dbReference type="PANTHER" id="PTHR24198">
    <property type="entry name" value="ANKYRIN REPEAT AND PROTEIN KINASE DOMAIN-CONTAINING PROTEIN"/>
    <property type="match status" value="1"/>
</dbReference>
<dbReference type="Gene3D" id="3.40.50.300">
    <property type="entry name" value="P-loop containing nucleotide triphosphate hydrolases"/>
    <property type="match status" value="1"/>
</dbReference>
<evidence type="ECO:0000256" key="2">
    <source>
        <dbReference type="ARBA" id="ARBA00023043"/>
    </source>
</evidence>
<reference evidence="6" key="2">
    <citation type="submission" date="2025-05" db="UniProtKB">
        <authorList>
            <consortium name="EnsemblMetazoa"/>
        </authorList>
    </citation>
    <scope>IDENTIFICATION</scope>
    <source>
        <strain evidence="6">Foshan</strain>
    </source>
</reference>
<feature type="region of interest" description="Disordered" evidence="4">
    <location>
        <begin position="1309"/>
        <end position="1346"/>
    </location>
</feature>
<dbReference type="Pfam" id="PF05729">
    <property type="entry name" value="NACHT"/>
    <property type="match status" value="1"/>
</dbReference>
<feature type="repeat" description="ANK" evidence="3">
    <location>
        <begin position="1197"/>
        <end position="1229"/>
    </location>
</feature>
<dbReference type="Proteomes" id="UP000069940">
    <property type="component" value="Unassembled WGS sequence"/>
</dbReference>
<dbReference type="PROSITE" id="PS50088">
    <property type="entry name" value="ANK_REPEAT"/>
    <property type="match status" value="7"/>
</dbReference>
<dbReference type="InterPro" id="IPR036770">
    <property type="entry name" value="Ankyrin_rpt-contain_sf"/>
</dbReference>
<dbReference type="SUPFAM" id="SSF52540">
    <property type="entry name" value="P-loop containing nucleoside triphosphate hydrolases"/>
    <property type="match status" value="1"/>
</dbReference>
<reference evidence="7" key="1">
    <citation type="journal article" date="2015" name="Proc. Natl. Acad. Sci. U.S.A.">
        <title>Genome sequence of the Asian Tiger mosquito, Aedes albopictus, reveals insights into its biology, genetics, and evolution.</title>
        <authorList>
            <person name="Chen X.G."/>
            <person name="Jiang X."/>
            <person name="Gu J."/>
            <person name="Xu M."/>
            <person name="Wu Y."/>
            <person name="Deng Y."/>
            <person name="Zhang C."/>
            <person name="Bonizzoni M."/>
            <person name="Dermauw W."/>
            <person name="Vontas J."/>
            <person name="Armbruster P."/>
            <person name="Huang X."/>
            <person name="Yang Y."/>
            <person name="Zhang H."/>
            <person name="He W."/>
            <person name="Peng H."/>
            <person name="Liu Y."/>
            <person name="Wu K."/>
            <person name="Chen J."/>
            <person name="Lirakis M."/>
            <person name="Topalis P."/>
            <person name="Van Leeuwen T."/>
            <person name="Hall A.B."/>
            <person name="Jiang X."/>
            <person name="Thorpe C."/>
            <person name="Mueller R.L."/>
            <person name="Sun C."/>
            <person name="Waterhouse R.M."/>
            <person name="Yan G."/>
            <person name="Tu Z.J."/>
            <person name="Fang X."/>
            <person name="James A.A."/>
        </authorList>
    </citation>
    <scope>NUCLEOTIDE SEQUENCE [LARGE SCALE GENOMIC DNA]</scope>
    <source>
        <strain evidence="7">Foshan</strain>
    </source>
</reference>
<keyword evidence="2 3" id="KW-0040">ANK repeat</keyword>
<dbReference type="Pfam" id="PF13637">
    <property type="entry name" value="Ank_4"/>
    <property type="match status" value="1"/>
</dbReference>
<sequence length="1346" mass="154367">MAHPKQDVLNPESPRIVTNESSIKSGETHGEMYRKQLAQVLMLRLAREGKGFRLAYELTPADKFDDMVLYDKTAKQWIFLQSKHVDGKESKMDLNGLVPKTDQEEGDFSLYKYFCSYLKVRNKFEGRTNFVLFTNKKLDEILKTAENCFAIKDRDVAEYLRFSTEGATHKVITPNESTIRSIVEYANKDFYFLKDAIKELFDKGIIAEEVQKYQAFLIDILMESENGEIGFKDTFNDSLIIIAELYRKLEPDLHNFNPVDKPPEIDLKEAGYQSSDNLSVEGQDFEHLVDAIKSLFRNGIVSDYFNKYENLLAYILIKTRNDQLAFKETFNSDVVSKAELYRMLKAELSDMNKKVTTTQKLFVGNSRNEHHPVLLYAEESDVRQFFALLTLSAQQPDELEPFITDELCAWMRMWLRPDVLGKLTEDDEKNAVKDLDGYFDEMLKREQGNSKPYLDEQFVAQFYDRFRSKIIELHPELNDTNQIYINRVLFHHTDESQSVQASIVDATLKSEVDSSLRTWAAFDCDTSEYEFEMYEALTNRVYEKMTDSQFAADLNVKLSNFRCLILTADPGMGKSALLQYVALEHQKLKPGAVFLFYLNRLQDSESKPGCAKVLGNLSSALSKKNLLFLEKVLQGTADDHITMLFDGYDEVREKNRKKINKMFKKLLKSKRIQLIISVRNYKIRAMQRFFKKHKVNVGFFSLEPFNSKNITEYLAKSWMHSENCNTPKFISFSKFLVEKFYSLCRVPLMVKMMAKIYKQRFERFIETNMADEKAELSCLEKEIPDIVHIYEKFIEKCLQVAVDDALDGMGSVDSNKQIFDGFYLDHQLQAIGFLDVYDLEFVFKNPKYMTKRAEYSNCHLIQFENSILRKFVDGKALFSHHSYAEYFVATFLWGDFVYLKHIVKHVLHCSTEIRKFFIKIIENNFILFKSEIAQEMSFVSKDVVFWACECNAVELLKYSLSKKFYLKPKKTKMLHVAIENGSDKICSYLFDERKVHPDIKDDDGKASLHLAVIHGHRNLVQLLLRRGVDINVRSTDGWSALHYAVQHKRVAISKLLIDKGIDVNARDKHKWNALHIACDNGDADLANMLKQKGAQLDAKTIEDKTALDLAALKGYTEIVKILIENMEKCSMVCTAYQIAARSGHHTVLKALESKFPKLADDVDIVEMPIHIAARKGLLKKLEKLINGGSNVNALTKAKLTPLHLSASAGHRSAIKLLLDKGANINAVNGDNVTPLYLACQNGHKNVVKILIRKGANVNITTHAKRTALHACAAKGNRAIVKILLDKGVNVNAVDKNNVTALGLASQNGHKKVVKTLKRQQRRKDKTSKGQKVKRTKSRKVKKIFPL</sequence>
<feature type="repeat" description="ANK" evidence="3">
    <location>
        <begin position="1003"/>
        <end position="1035"/>
    </location>
</feature>
<dbReference type="Pfam" id="PF12796">
    <property type="entry name" value="Ank_2"/>
    <property type="match status" value="2"/>
</dbReference>
<evidence type="ECO:0000256" key="3">
    <source>
        <dbReference type="PROSITE-ProRule" id="PRU00023"/>
    </source>
</evidence>
<dbReference type="PANTHER" id="PTHR24198:SF165">
    <property type="entry name" value="ANKYRIN REPEAT-CONTAINING PROTEIN-RELATED"/>
    <property type="match status" value="1"/>
</dbReference>
<evidence type="ECO:0000256" key="1">
    <source>
        <dbReference type="ARBA" id="ARBA00022737"/>
    </source>
</evidence>
<evidence type="ECO:0000256" key="4">
    <source>
        <dbReference type="SAM" id="MobiDB-lite"/>
    </source>
</evidence>
<dbReference type="InterPro" id="IPR002110">
    <property type="entry name" value="Ankyrin_rpt"/>
</dbReference>
<feature type="repeat" description="ANK" evidence="3">
    <location>
        <begin position="1168"/>
        <end position="1196"/>
    </location>
</feature>
<evidence type="ECO:0000313" key="6">
    <source>
        <dbReference type="EnsemblMetazoa" id="AALFPA23_008775.P11975"/>
    </source>
</evidence>
<feature type="region of interest" description="Disordered" evidence="4">
    <location>
        <begin position="1"/>
        <end position="28"/>
    </location>
</feature>
<dbReference type="EnsemblMetazoa" id="AALFPA23_008775.R11975">
    <property type="protein sequence ID" value="AALFPA23_008775.P11975"/>
    <property type="gene ID" value="AALFPA23_008775"/>
</dbReference>
<feature type="repeat" description="ANK" evidence="3">
    <location>
        <begin position="1230"/>
        <end position="1262"/>
    </location>
</feature>
<dbReference type="RefSeq" id="XP_029730251.2">
    <property type="nucleotide sequence ID" value="XM_029874391.2"/>
</dbReference>
<dbReference type="SMART" id="SM00248">
    <property type="entry name" value="ANK"/>
    <property type="match status" value="11"/>
</dbReference>
<protein>
    <recommendedName>
        <fullName evidence="5">NACHT domain-containing protein</fullName>
    </recommendedName>
</protein>
<feature type="repeat" description="ANK" evidence="3">
    <location>
        <begin position="1263"/>
        <end position="1295"/>
    </location>
</feature>
<feature type="domain" description="NACHT" evidence="5">
    <location>
        <begin position="562"/>
        <end position="679"/>
    </location>
</feature>
<dbReference type="PROSITE" id="PS50297">
    <property type="entry name" value="ANK_REP_REGION"/>
    <property type="match status" value="6"/>
</dbReference>
<evidence type="ECO:0000259" key="5">
    <source>
        <dbReference type="PROSITE" id="PS50837"/>
    </source>
</evidence>
<dbReference type="SUPFAM" id="SSF48403">
    <property type="entry name" value="Ankyrin repeat"/>
    <property type="match status" value="1"/>
</dbReference>
<feature type="repeat" description="ANK" evidence="3">
    <location>
        <begin position="1036"/>
        <end position="1068"/>
    </location>
</feature>
<feature type="compositionally biased region" description="Polar residues" evidence="4">
    <location>
        <begin position="16"/>
        <end position="25"/>
    </location>
</feature>
<dbReference type="PROSITE" id="PS50837">
    <property type="entry name" value="NACHT"/>
    <property type="match status" value="1"/>
</dbReference>
<dbReference type="InterPro" id="IPR007111">
    <property type="entry name" value="NACHT_NTPase"/>
</dbReference>
<proteinExistence type="predicted"/>
<dbReference type="InterPro" id="IPR027417">
    <property type="entry name" value="P-loop_NTPase"/>
</dbReference>
<name>A0ABM1YFZ0_AEDAL</name>
<organism evidence="6 7">
    <name type="scientific">Aedes albopictus</name>
    <name type="common">Asian tiger mosquito</name>
    <name type="synonym">Stegomyia albopicta</name>
    <dbReference type="NCBI Taxonomy" id="7160"/>
    <lineage>
        <taxon>Eukaryota</taxon>
        <taxon>Metazoa</taxon>
        <taxon>Ecdysozoa</taxon>
        <taxon>Arthropoda</taxon>
        <taxon>Hexapoda</taxon>
        <taxon>Insecta</taxon>
        <taxon>Pterygota</taxon>
        <taxon>Neoptera</taxon>
        <taxon>Endopterygota</taxon>
        <taxon>Diptera</taxon>
        <taxon>Nematocera</taxon>
        <taxon>Culicoidea</taxon>
        <taxon>Culicidae</taxon>
        <taxon>Culicinae</taxon>
        <taxon>Aedini</taxon>
        <taxon>Aedes</taxon>
        <taxon>Stegomyia</taxon>
    </lineage>
</organism>
<feature type="repeat" description="ANK" evidence="3">
    <location>
        <begin position="1069"/>
        <end position="1101"/>
    </location>
</feature>
<evidence type="ECO:0000313" key="7">
    <source>
        <dbReference type="Proteomes" id="UP000069940"/>
    </source>
</evidence>
<keyword evidence="7" id="KW-1185">Reference proteome</keyword>
<keyword evidence="1" id="KW-0677">Repeat</keyword>
<dbReference type="Gene3D" id="1.25.40.20">
    <property type="entry name" value="Ankyrin repeat-containing domain"/>
    <property type="match status" value="3"/>
</dbReference>